<sequence>MHPTLDLAHLDVFYAYTTAIRLLSLDRVTPFWPDLGLRIDGVEAVKTAARCCVRAEIELEALEDDARDDDGMMAAHIAAFLTDVERSQGTAAAEQLRAWIEECVFFLGLEPEWQMMWHVLVAWLPHRKEHRVASFGLPLGKVAKLFEIARAWAETVDALDRRVAEADALPLEGWDAELYATYRDDDPDVSPLAGLSQRLTVPAFERTWGAIRRLLGPAEMDALERWGQAEVLAHMERISHHSARIPPEFRSLS</sequence>
<dbReference type="AlphaFoldDB" id="A0A150PIN5"/>
<protein>
    <submittedName>
        <fullName evidence="1">Uncharacterized protein</fullName>
    </submittedName>
</protein>
<comment type="caution">
    <text evidence="1">The sequence shown here is derived from an EMBL/GenBank/DDBJ whole genome shotgun (WGS) entry which is preliminary data.</text>
</comment>
<accession>A0A150PIN5</accession>
<dbReference type="Proteomes" id="UP000075420">
    <property type="component" value="Unassembled WGS sequence"/>
</dbReference>
<evidence type="ECO:0000313" key="1">
    <source>
        <dbReference type="EMBL" id="KYF55288.1"/>
    </source>
</evidence>
<reference evidence="1 2" key="1">
    <citation type="submission" date="2014-02" db="EMBL/GenBank/DDBJ databases">
        <title>The small core and large imbalanced accessory genome model reveals a collaborative survival strategy of Sorangium cellulosum strains in nature.</title>
        <authorList>
            <person name="Han K."/>
            <person name="Peng R."/>
            <person name="Blom J."/>
            <person name="Li Y.-Z."/>
        </authorList>
    </citation>
    <scope>NUCLEOTIDE SEQUENCE [LARGE SCALE GENOMIC DNA]</scope>
    <source>
        <strain evidence="1 2">So0157-25</strain>
    </source>
</reference>
<proteinExistence type="predicted"/>
<gene>
    <name evidence="1" type="ORF">BE08_24660</name>
</gene>
<name>A0A150PIN5_SORCE</name>
<evidence type="ECO:0000313" key="2">
    <source>
        <dbReference type="Proteomes" id="UP000075420"/>
    </source>
</evidence>
<organism evidence="1 2">
    <name type="scientific">Sorangium cellulosum</name>
    <name type="common">Polyangium cellulosum</name>
    <dbReference type="NCBI Taxonomy" id="56"/>
    <lineage>
        <taxon>Bacteria</taxon>
        <taxon>Pseudomonadati</taxon>
        <taxon>Myxococcota</taxon>
        <taxon>Polyangia</taxon>
        <taxon>Polyangiales</taxon>
        <taxon>Polyangiaceae</taxon>
        <taxon>Sorangium</taxon>
    </lineage>
</organism>
<dbReference type="EMBL" id="JELY01001579">
    <property type="protein sequence ID" value="KYF55288.1"/>
    <property type="molecule type" value="Genomic_DNA"/>
</dbReference>